<keyword evidence="1" id="KW-0479">Metal-binding</keyword>
<organism evidence="4 5">
    <name type="scientific">Ascosphaera apis ARSEF 7405</name>
    <dbReference type="NCBI Taxonomy" id="392613"/>
    <lineage>
        <taxon>Eukaryota</taxon>
        <taxon>Fungi</taxon>
        <taxon>Dikarya</taxon>
        <taxon>Ascomycota</taxon>
        <taxon>Pezizomycotina</taxon>
        <taxon>Eurotiomycetes</taxon>
        <taxon>Eurotiomycetidae</taxon>
        <taxon>Onygenales</taxon>
        <taxon>Ascosphaeraceae</taxon>
        <taxon>Ascosphaera</taxon>
    </lineage>
</organism>
<protein>
    <submittedName>
        <fullName evidence="4">Zinc finger, CCCH-type</fullName>
    </submittedName>
</protein>
<feature type="zinc finger region" description="C3H1-type" evidence="1">
    <location>
        <begin position="1"/>
        <end position="25"/>
    </location>
</feature>
<reference evidence="4 5" key="1">
    <citation type="journal article" date="2016" name="Genome Biol. Evol.">
        <title>Divergent and convergent evolution of fungal pathogenicity.</title>
        <authorList>
            <person name="Shang Y."/>
            <person name="Xiao G."/>
            <person name="Zheng P."/>
            <person name="Cen K."/>
            <person name="Zhan S."/>
            <person name="Wang C."/>
        </authorList>
    </citation>
    <scope>NUCLEOTIDE SEQUENCE [LARGE SCALE GENOMIC DNA]</scope>
    <source>
        <strain evidence="4 5">ARSEF 7405</strain>
    </source>
</reference>
<accession>A0A162IQ92</accession>
<dbReference type="OrthoDB" id="20729at2759"/>
<proteinExistence type="predicted"/>
<feature type="compositionally biased region" description="Polar residues" evidence="2">
    <location>
        <begin position="187"/>
        <end position="201"/>
    </location>
</feature>
<dbReference type="AlphaFoldDB" id="A0A162IQ92"/>
<gene>
    <name evidence="4" type="ORF">AAP_00765</name>
</gene>
<dbReference type="InterPro" id="IPR000571">
    <property type="entry name" value="Znf_CCCH"/>
</dbReference>
<comment type="caution">
    <text evidence="4">The sequence shown here is derived from an EMBL/GenBank/DDBJ whole genome shotgun (WGS) entry which is preliminary data.</text>
</comment>
<dbReference type="GO" id="GO:0008270">
    <property type="term" value="F:zinc ion binding"/>
    <property type="evidence" value="ECO:0007669"/>
    <property type="project" value="UniProtKB-KW"/>
</dbReference>
<dbReference type="CDD" id="cd23954">
    <property type="entry name" value="AMO1_CTD"/>
    <property type="match status" value="1"/>
</dbReference>
<dbReference type="PANTHER" id="PTHR21099:SF2">
    <property type="entry name" value="SI:CH211-113E8.11"/>
    <property type="match status" value="1"/>
</dbReference>
<evidence type="ECO:0000256" key="1">
    <source>
        <dbReference type="PROSITE-ProRule" id="PRU00723"/>
    </source>
</evidence>
<name>A0A162IQ92_9EURO</name>
<feature type="region of interest" description="Disordered" evidence="2">
    <location>
        <begin position="158"/>
        <end position="370"/>
    </location>
</feature>
<dbReference type="PROSITE" id="PS50103">
    <property type="entry name" value="ZF_C3H1"/>
    <property type="match status" value="1"/>
</dbReference>
<dbReference type="PANTHER" id="PTHR21099">
    <property type="entry name" value="RAD201"/>
    <property type="match status" value="1"/>
</dbReference>
<sequence length="512" mass="55762">MAICSFYQMGRCKFGARCRNEHPGQPTNANAPIPFAMSAPASKPGRPTYMPDVRDLRHDLARGNGRPEWILSCYSPGKGAGVQLFGGPEQEISPEEMRVMHYMAMETNTVQEAINYANNLYAKMEFEMDAIMKNADAALKFLIEGEHQHPNRWDIIDAYNAGHNPLSGQQQSHQQQQANPLNQNQGGPYTQPSGFGQSSNPIQPPGFGQPSNPGQPAFGQPSQPQPSFGQPSLPAQPAFGQPSQPQPSFGQPAFGQPSQPQPQFGQPAFGQPMSQSQPSQLPNPFGQLANRPLDQNGQLNPLQQQQQQQQQQQPFGHMSGMQQPNPLAAQASPSPFAALQSQQQSGFGQPSGPVSGTSNFPPAMGGAIGANNTGIQAQFAGASNQQPPPPIPENHKPAKFATIPEGISMTPALNGETVHDPQTKQLALWKGQRVLYVDGEPRYQHPENFEVFVHIFFPDKPPTLETLGETQGRPEDYSPEIEELYKQAKQAGQFTTGLPKVPPKPEWCSFDL</sequence>
<dbReference type="Proteomes" id="UP000242877">
    <property type="component" value="Unassembled WGS sequence"/>
</dbReference>
<feature type="compositionally biased region" description="Low complexity" evidence="2">
    <location>
        <begin position="340"/>
        <end position="356"/>
    </location>
</feature>
<dbReference type="EMBL" id="AZGZ01000002">
    <property type="protein sequence ID" value="KZZ97122.1"/>
    <property type="molecule type" value="Genomic_DNA"/>
</dbReference>
<evidence type="ECO:0000313" key="5">
    <source>
        <dbReference type="Proteomes" id="UP000242877"/>
    </source>
</evidence>
<keyword evidence="1" id="KW-0863">Zinc-finger</keyword>
<feature type="compositionally biased region" description="Polar residues" evidence="2">
    <location>
        <begin position="293"/>
        <end position="302"/>
    </location>
</feature>
<feature type="compositionally biased region" description="Low complexity" evidence="2">
    <location>
        <begin position="164"/>
        <end position="186"/>
    </location>
</feature>
<dbReference type="GO" id="GO:0005634">
    <property type="term" value="C:nucleus"/>
    <property type="evidence" value="ECO:0007669"/>
    <property type="project" value="TreeGrafter"/>
</dbReference>
<feature type="domain" description="C3H1-type" evidence="3">
    <location>
        <begin position="1"/>
        <end position="25"/>
    </location>
</feature>
<evidence type="ECO:0000259" key="3">
    <source>
        <dbReference type="PROSITE" id="PS50103"/>
    </source>
</evidence>
<evidence type="ECO:0000256" key="2">
    <source>
        <dbReference type="SAM" id="MobiDB-lite"/>
    </source>
</evidence>
<evidence type="ECO:0000313" key="4">
    <source>
        <dbReference type="EMBL" id="KZZ97122.1"/>
    </source>
</evidence>
<dbReference type="VEuPathDB" id="FungiDB:AAP_00765"/>
<keyword evidence="5" id="KW-1185">Reference proteome</keyword>
<keyword evidence="1" id="KW-0862">Zinc</keyword>
<feature type="compositionally biased region" description="Low complexity" evidence="2">
    <location>
        <begin position="303"/>
        <end position="313"/>
    </location>
</feature>
<feature type="compositionally biased region" description="Low complexity" evidence="2">
    <location>
        <begin position="214"/>
        <end position="284"/>
    </location>
</feature>